<gene>
    <name evidence="6" type="ORF">SAMN04488132_11418</name>
</gene>
<evidence type="ECO:0000259" key="5">
    <source>
        <dbReference type="PROSITE" id="PS50893"/>
    </source>
</evidence>
<evidence type="ECO:0000313" key="6">
    <source>
        <dbReference type="EMBL" id="SKA18414.1"/>
    </source>
</evidence>
<dbReference type="SUPFAM" id="SSF52540">
    <property type="entry name" value="P-loop containing nucleoside triphosphate hydrolases"/>
    <property type="match status" value="2"/>
</dbReference>
<dbReference type="GO" id="GO:0016887">
    <property type="term" value="F:ATP hydrolysis activity"/>
    <property type="evidence" value="ECO:0007669"/>
    <property type="project" value="InterPro"/>
</dbReference>
<dbReference type="EMBL" id="FUWH01000014">
    <property type="protein sequence ID" value="SKA18414.1"/>
    <property type="molecule type" value="Genomic_DNA"/>
</dbReference>
<dbReference type="STRING" id="413434.SAMN04488132_11418"/>
<feature type="region of interest" description="Disordered" evidence="4">
    <location>
        <begin position="251"/>
        <end position="273"/>
    </location>
</feature>
<dbReference type="RefSeq" id="WP_078832799.1">
    <property type="nucleotide sequence ID" value="NZ_FUWH01000014.1"/>
</dbReference>
<dbReference type="InterPro" id="IPR027417">
    <property type="entry name" value="P-loop_NTPase"/>
</dbReference>
<accession>A0A1T4RR24</accession>
<dbReference type="GO" id="GO:0005524">
    <property type="term" value="F:ATP binding"/>
    <property type="evidence" value="ECO:0007669"/>
    <property type="project" value="UniProtKB-KW"/>
</dbReference>
<dbReference type="PANTHER" id="PTHR19211:SF6">
    <property type="entry name" value="BLL7188 PROTEIN"/>
    <property type="match status" value="1"/>
</dbReference>
<evidence type="ECO:0000256" key="1">
    <source>
        <dbReference type="ARBA" id="ARBA00022737"/>
    </source>
</evidence>
<dbReference type="OrthoDB" id="613473at2"/>
<dbReference type="Proteomes" id="UP000190888">
    <property type="component" value="Unassembled WGS sequence"/>
</dbReference>
<name>A0A1T4RR24_9BACT</name>
<dbReference type="InterPro" id="IPR017871">
    <property type="entry name" value="ABC_transporter-like_CS"/>
</dbReference>
<evidence type="ECO:0000256" key="3">
    <source>
        <dbReference type="ARBA" id="ARBA00022840"/>
    </source>
</evidence>
<dbReference type="PANTHER" id="PTHR19211">
    <property type="entry name" value="ATP-BINDING TRANSPORT PROTEIN-RELATED"/>
    <property type="match status" value="1"/>
</dbReference>
<keyword evidence="7" id="KW-1185">Reference proteome</keyword>
<evidence type="ECO:0000256" key="4">
    <source>
        <dbReference type="SAM" id="MobiDB-lite"/>
    </source>
</evidence>
<dbReference type="PROSITE" id="PS50893">
    <property type="entry name" value="ABC_TRANSPORTER_2"/>
    <property type="match status" value="2"/>
</dbReference>
<evidence type="ECO:0000313" key="7">
    <source>
        <dbReference type="Proteomes" id="UP000190888"/>
    </source>
</evidence>
<feature type="compositionally biased region" description="Basic and acidic residues" evidence="4">
    <location>
        <begin position="251"/>
        <end position="265"/>
    </location>
</feature>
<dbReference type="InterPro" id="IPR003593">
    <property type="entry name" value="AAA+_ATPase"/>
</dbReference>
<dbReference type="InterPro" id="IPR003439">
    <property type="entry name" value="ABC_transporter-like_ATP-bd"/>
</dbReference>
<organism evidence="6 7">
    <name type="scientific">Sediminibacterium ginsengisoli</name>
    <dbReference type="NCBI Taxonomy" id="413434"/>
    <lineage>
        <taxon>Bacteria</taxon>
        <taxon>Pseudomonadati</taxon>
        <taxon>Bacteroidota</taxon>
        <taxon>Chitinophagia</taxon>
        <taxon>Chitinophagales</taxon>
        <taxon>Chitinophagaceae</taxon>
        <taxon>Sediminibacterium</taxon>
    </lineage>
</organism>
<dbReference type="PROSITE" id="PS00211">
    <property type="entry name" value="ABC_TRANSPORTER_1"/>
    <property type="match status" value="2"/>
</dbReference>
<dbReference type="Gene3D" id="3.40.50.300">
    <property type="entry name" value="P-loop containing nucleotide triphosphate hydrolases"/>
    <property type="match status" value="2"/>
</dbReference>
<evidence type="ECO:0000256" key="2">
    <source>
        <dbReference type="ARBA" id="ARBA00022741"/>
    </source>
</evidence>
<dbReference type="AlphaFoldDB" id="A0A1T4RR24"/>
<protein>
    <submittedName>
        <fullName evidence="6">ATPase components of ABC transporters with duplicated ATPase domains</fullName>
    </submittedName>
</protein>
<feature type="domain" description="ABC transporter" evidence="5">
    <location>
        <begin position="2"/>
        <end position="235"/>
    </location>
</feature>
<dbReference type="SMART" id="SM00382">
    <property type="entry name" value="AAA"/>
    <property type="match status" value="2"/>
</dbReference>
<dbReference type="Pfam" id="PF00005">
    <property type="entry name" value="ABC_tran"/>
    <property type="match status" value="2"/>
</dbReference>
<dbReference type="CDD" id="cd03221">
    <property type="entry name" value="ABCF_EF-3"/>
    <property type="match status" value="2"/>
</dbReference>
<dbReference type="FunFam" id="3.40.50.300:FF:001320">
    <property type="entry name" value="Heme ABC transporter ATP-binding protein"/>
    <property type="match status" value="1"/>
</dbReference>
<keyword evidence="1" id="KW-0677">Repeat</keyword>
<sequence>MLILQHISYTYPGGDPLFDHIDLSVQRHQKIALVGHNGAGKSTLLKLISGELKPLSGIIIRDVIPYVVPQVFGQYDQLTIAEVLKVDRKLHALQSILAGEVTDAHFEILNDDWTIEERCLEALRYWKLGHLHLSQKMETLSGGQKTKVFLAGISIHQPELILLDEPGNHLDTGSRELLYELLRSTASGWIMVSHDRQLLGLPDTICELGKAGLVTYGGNYDFYAEQKKIAQEALSQELHSREKELRKAKEKARETLERQQRLDARGKKKQEKAGVARIMMNTLRNNAENSTAKVKTVHAEKIGNIGEELKTLRAAMPDMDKMKLGFRHPDLHKGKRLWTAVNVNFRYDNGNQWKDNLDITILSGDRIAVRGDNGSGKTTLMKLIMGLLQPTCGTVMNAAGKVTYIDQDYSLINNKISVYEQAQLYNDGDLQESEIKTRLNRFLFPKEAWNKPCAALSGGERMRLALCCITISNHPPDMLLLDEPTNNLDMESVAILVAAVQHYNGTLIVVSHDRYFLEAVNIEREIWLNKS</sequence>
<keyword evidence="2" id="KW-0547">Nucleotide-binding</keyword>
<feature type="domain" description="ABC transporter" evidence="5">
    <location>
        <begin position="326"/>
        <end position="528"/>
    </location>
</feature>
<dbReference type="InterPro" id="IPR050611">
    <property type="entry name" value="ABCF"/>
</dbReference>
<proteinExistence type="predicted"/>
<reference evidence="6 7" key="1">
    <citation type="submission" date="2017-02" db="EMBL/GenBank/DDBJ databases">
        <authorList>
            <person name="Peterson S.W."/>
        </authorList>
    </citation>
    <scope>NUCLEOTIDE SEQUENCE [LARGE SCALE GENOMIC DNA]</scope>
    <source>
        <strain evidence="6 7">DSM 22335</strain>
    </source>
</reference>
<keyword evidence="3" id="KW-0067">ATP-binding</keyword>